<dbReference type="SUPFAM" id="SSF48371">
    <property type="entry name" value="ARM repeat"/>
    <property type="match status" value="1"/>
</dbReference>
<keyword evidence="5 13" id="KW-0963">Cytoplasm</keyword>
<feature type="domain" description="Exportin-1/Importin-beta-like" evidence="15">
    <location>
        <begin position="109"/>
        <end position="260"/>
    </location>
</feature>
<evidence type="ECO:0000256" key="13">
    <source>
        <dbReference type="RuleBase" id="RU366037"/>
    </source>
</evidence>
<protein>
    <recommendedName>
        <fullName evidence="3 13">Exportin-T</fullName>
    </recommendedName>
    <alternativeName>
        <fullName evidence="11 13">Exportin(tRNA)</fullName>
    </alternativeName>
    <alternativeName>
        <fullName evidence="12 13">tRNA exportin</fullName>
    </alternativeName>
</protein>
<evidence type="ECO:0000256" key="2">
    <source>
        <dbReference type="ARBA" id="ARBA00009466"/>
    </source>
</evidence>
<dbReference type="PANTHER" id="PTHR15952:SF11">
    <property type="entry name" value="EXPORTIN-T"/>
    <property type="match status" value="1"/>
</dbReference>
<keyword evidence="10 13" id="KW-0539">Nucleus</keyword>
<comment type="caution">
    <text evidence="17">The sequence shown here is derived from an EMBL/GenBank/DDBJ whole genome shotgun (WGS) entry which is preliminary data.</text>
</comment>
<dbReference type="InterPro" id="IPR013598">
    <property type="entry name" value="Exportin-1/Importin-b-like"/>
</dbReference>
<evidence type="ECO:0000259" key="14">
    <source>
        <dbReference type="Pfam" id="PF03810"/>
    </source>
</evidence>
<sequence length="991" mass="111568">MDDLEKAILISFDESGGVDSGLKQQAIAYIQQIKENPSVCSICIEKLCFSKLVQVQFWCLQCLHEALRVKYSSMTPEEKSFIRNSVFSMVCYEPVHANDNNSVRVLEGPAFIKNKLAQVVVTLIYFEYPLIWPSVFVDFLPNLSKGSVVIDMFCRVLNALDEEVISLEYQRSGDEVAASGRIKDAMRAQCVPQIVGAWYDIVSMYMNSDPELCSSVLDSMRRYISWIDIGLIVNDAFTRLLFELVLTDGLPDQLRAAAAGVFFAVVSKRMDSKSKLALLQRLQISRAFRLVGGDSDSELVSSVASLLTGYVTELLECSKRLSSEDGKEISLELLNEVMPSVFFVMQICEDDSAFSIVQFLSVYVGTMKGLSALTETQLLHLGQILEVIRAQIKFDPMYRNHLEVLDKIGREEEDRMVEFRKDLFVLLRNIGRVAPDLTQIFIRKSLDSAVSSSEDRNNEEVEASLSLFYALGESLSDDALRTGSGLLGELVPMLLSTRFPCHSNRLVALVYLDTITRYMKFVSENTQYIPMALGAFLDERGIHHPNVNVSRRASYLFMRVVKLLKAKLVPYIETILQSLQDTVAKFTRMDTALKELSGSEDGSHIFEAIGLLIGMEDVPLEKQYDYLSALLTPLCQQVEVALLNAKSKNPEESLAQIGNIQQIVMAINALSKGFSERLVTTSRPGIGVMFKKTLDILLQILVVFPKVEPLRCKVTSFIHRMVDTLGASVFPYLPQALGQLLAESEPKELVGFLVLLNQLICKFSTGVRDILEEVYPVIASRVFNILPGNDIQLGQGSCGEEIRELLELQRTFFTFLHVIVTHDLSSVFLSPKSRGCLDLMMQLLLYACCNHKDITVRKACVQIFIRLIKDWCSGHYGEEKVPGFQSFIIETFAMNCCLYSVLDKTFEFRDANTAVLFGEIVMAQKVMYEKFGNEFLFNFVSKGFPNVHCPQDLAEQYCQKLQGNDIKALKSFYQSLIEKLRPIQNGSLVFR</sequence>
<dbReference type="GO" id="GO:0031267">
    <property type="term" value="F:small GTPase binding"/>
    <property type="evidence" value="ECO:0007669"/>
    <property type="project" value="InterPro"/>
</dbReference>
<dbReference type="InterPro" id="IPR040017">
    <property type="entry name" value="XPOT"/>
</dbReference>
<dbReference type="InterPro" id="IPR016024">
    <property type="entry name" value="ARM-type_fold"/>
</dbReference>
<dbReference type="GO" id="GO:0016363">
    <property type="term" value="C:nuclear matrix"/>
    <property type="evidence" value="ECO:0007669"/>
    <property type="project" value="TreeGrafter"/>
</dbReference>
<dbReference type="GO" id="GO:0005643">
    <property type="term" value="C:nuclear pore"/>
    <property type="evidence" value="ECO:0007669"/>
    <property type="project" value="TreeGrafter"/>
</dbReference>
<dbReference type="InterPro" id="IPR001494">
    <property type="entry name" value="Importin-beta_N"/>
</dbReference>
<evidence type="ECO:0000256" key="5">
    <source>
        <dbReference type="ARBA" id="ARBA00022490"/>
    </source>
</evidence>
<organism evidence="17 18">
    <name type="scientific">Buddleja alternifolia</name>
    <dbReference type="NCBI Taxonomy" id="168488"/>
    <lineage>
        <taxon>Eukaryota</taxon>
        <taxon>Viridiplantae</taxon>
        <taxon>Streptophyta</taxon>
        <taxon>Embryophyta</taxon>
        <taxon>Tracheophyta</taxon>
        <taxon>Spermatophyta</taxon>
        <taxon>Magnoliopsida</taxon>
        <taxon>eudicotyledons</taxon>
        <taxon>Gunneridae</taxon>
        <taxon>Pentapetalae</taxon>
        <taxon>asterids</taxon>
        <taxon>lamiids</taxon>
        <taxon>Lamiales</taxon>
        <taxon>Scrophulariaceae</taxon>
        <taxon>Buddlejeae</taxon>
        <taxon>Buddleja</taxon>
    </lineage>
</organism>
<proteinExistence type="inferred from homology"/>
<gene>
    <name evidence="17" type="ORF">BUALT_Bualt07G0164900</name>
</gene>
<dbReference type="PANTHER" id="PTHR15952">
    <property type="entry name" value="EXPORTIN-T/LOS1"/>
    <property type="match status" value="1"/>
</dbReference>
<dbReference type="GO" id="GO:0071528">
    <property type="term" value="P:tRNA re-export from nucleus"/>
    <property type="evidence" value="ECO:0007669"/>
    <property type="project" value="UniProtKB-UniRule"/>
</dbReference>
<evidence type="ECO:0000259" key="15">
    <source>
        <dbReference type="Pfam" id="PF08389"/>
    </source>
</evidence>
<dbReference type="AlphaFoldDB" id="A0AAV6XCA3"/>
<dbReference type="Gene3D" id="1.25.10.10">
    <property type="entry name" value="Leucine-rich Repeat Variant"/>
    <property type="match status" value="1"/>
</dbReference>
<comment type="similarity">
    <text evidence="2 13">Belongs to the exportin family.</text>
</comment>
<evidence type="ECO:0000259" key="16">
    <source>
        <dbReference type="Pfam" id="PF19282"/>
    </source>
</evidence>
<evidence type="ECO:0000256" key="11">
    <source>
        <dbReference type="ARBA" id="ARBA00029784"/>
    </source>
</evidence>
<accession>A0AAV6XCA3</accession>
<dbReference type="InterPro" id="IPR045546">
    <property type="entry name" value="Exportin-T_C"/>
</dbReference>
<dbReference type="EMBL" id="WHWC01000007">
    <property type="protein sequence ID" value="KAG8380163.1"/>
    <property type="molecule type" value="Genomic_DNA"/>
</dbReference>
<keyword evidence="6 13" id="KW-0820">tRNA-binding</keyword>
<evidence type="ECO:0000256" key="8">
    <source>
        <dbReference type="ARBA" id="ARBA00022884"/>
    </source>
</evidence>
<feature type="domain" description="Exportin-T C-terminal" evidence="16">
    <location>
        <begin position="332"/>
        <end position="979"/>
    </location>
</feature>
<keyword evidence="7" id="KW-0819">tRNA processing</keyword>
<dbReference type="Pfam" id="PF19282">
    <property type="entry name" value="Exportin-T"/>
    <property type="match status" value="1"/>
</dbReference>
<evidence type="ECO:0000313" key="17">
    <source>
        <dbReference type="EMBL" id="KAG8380163.1"/>
    </source>
</evidence>
<evidence type="ECO:0000313" key="18">
    <source>
        <dbReference type="Proteomes" id="UP000826271"/>
    </source>
</evidence>
<dbReference type="FunFam" id="1.25.10.10:FF:000295">
    <property type="entry name" value="Exportin-T"/>
    <property type="match status" value="1"/>
</dbReference>
<dbReference type="Pfam" id="PF08389">
    <property type="entry name" value="Xpo1"/>
    <property type="match status" value="1"/>
</dbReference>
<evidence type="ECO:0000256" key="9">
    <source>
        <dbReference type="ARBA" id="ARBA00023170"/>
    </source>
</evidence>
<name>A0AAV6XCA3_9LAMI</name>
<keyword evidence="9" id="KW-0675">Receptor</keyword>
<evidence type="ECO:0000256" key="4">
    <source>
        <dbReference type="ARBA" id="ARBA00022448"/>
    </source>
</evidence>
<evidence type="ECO:0000256" key="12">
    <source>
        <dbReference type="ARBA" id="ARBA00032199"/>
    </source>
</evidence>
<dbReference type="Pfam" id="PF03810">
    <property type="entry name" value="IBN_N"/>
    <property type="match status" value="1"/>
</dbReference>
<evidence type="ECO:0000256" key="6">
    <source>
        <dbReference type="ARBA" id="ARBA00022555"/>
    </source>
</evidence>
<keyword evidence="8 13" id="KW-0694">RNA-binding</keyword>
<dbReference type="InterPro" id="IPR011989">
    <property type="entry name" value="ARM-like"/>
</dbReference>
<dbReference type="Proteomes" id="UP000826271">
    <property type="component" value="Unassembled WGS sequence"/>
</dbReference>
<dbReference type="GO" id="GO:0008033">
    <property type="term" value="P:tRNA processing"/>
    <property type="evidence" value="ECO:0007669"/>
    <property type="project" value="UniProtKB-KW"/>
</dbReference>
<dbReference type="GO" id="GO:0005737">
    <property type="term" value="C:cytoplasm"/>
    <property type="evidence" value="ECO:0007669"/>
    <property type="project" value="UniProtKB-SubCell"/>
</dbReference>
<evidence type="ECO:0000256" key="7">
    <source>
        <dbReference type="ARBA" id="ARBA00022694"/>
    </source>
</evidence>
<comment type="subcellular location">
    <subcellularLocation>
        <location evidence="1 13">Cytoplasm</location>
    </subcellularLocation>
    <subcellularLocation>
        <location evidence="13">Nucleus</location>
    </subcellularLocation>
    <text evidence="13">Shuttles between the nucleus and the cytoplasm.</text>
</comment>
<evidence type="ECO:0000256" key="10">
    <source>
        <dbReference type="ARBA" id="ARBA00023242"/>
    </source>
</evidence>
<evidence type="ECO:0000256" key="1">
    <source>
        <dbReference type="ARBA" id="ARBA00004496"/>
    </source>
</evidence>
<comment type="function">
    <text evidence="13">tRNA nucleus export receptor which facilitates tRNA translocation across the nuclear pore complex.</text>
</comment>
<evidence type="ECO:0000256" key="3">
    <source>
        <dbReference type="ARBA" id="ARBA00018928"/>
    </source>
</evidence>
<keyword evidence="18" id="KW-1185">Reference proteome</keyword>
<reference evidence="17" key="1">
    <citation type="submission" date="2019-10" db="EMBL/GenBank/DDBJ databases">
        <authorList>
            <person name="Zhang R."/>
            <person name="Pan Y."/>
            <person name="Wang J."/>
            <person name="Ma R."/>
            <person name="Yu S."/>
        </authorList>
    </citation>
    <scope>NUCLEOTIDE SEQUENCE</scope>
    <source>
        <strain evidence="17">LA-IB0</strain>
        <tissue evidence="17">Leaf</tissue>
    </source>
</reference>
<dbReference type="GO" id="GO:0006886">
    <property type="term" value="P:intracellular protein transport"/>
    <property type="evidence" value="ECO:0007669"/>
    <property type="project" value="InterPro"/>
</dbReference>
<dbReference type="GO" id="GO:0000049">
    <property type="term" value="F:tRNA binding"/>
    <property type="evidence" value="ECO:0007669"/>
    <property type="project" value="UniProtKB-UniRule"/>
</dbReference>
<feature type="domain" description="Importin N-terminal" evidence="14">
    <location>
        <begin position="29"/>
        <end position="89"/>
    </location>
</feature>
<keyword evidence="4 13" id="KW-0813">Transport</keyword>